<name>A0A4C1Z9R6_EUMVA</name>
<accession>A0A4C1Z9R6</accession>
<keyword evidence="2" id="KW-1185">Reference proteome</keyword>
<dbReference type="EMBL" id="BGZK01001690">
    <property type="protein sequence ID" value="GBP84608.1"/>
    <property type="molecule type" value="Genomic_DNA"/>
</dbReference>
<evidence type="ECO:0000313" key="1">
    <source>
        <dbReference type="EMBL" id="GBP84608.1"/>
    </source>
</evidence>
<protein>
    <submittedName>
        <fullName evidence="1">Uncharacterized protein</fullName>
    </submittedName>
</protein>
<evidence type="ECO:0000313" key="2">
    <source>
        <dbReference type="Proteomes" id="UP000299102"/>
    </source>
</evidence>
<proteinExistence type="predicted"/>
<reference evidence="1 2" key="1">
    <citation type="journal article" date="2019" name="Commun. Biol.">
        <title>The bagworm genome reveals a unique fibroin gene that provides high tensile strength.</title>
        <authorList>
            <person name="Kono N."/>
            <person name="Nakamura H."/>
            <person name="Ohtoshi R."/>
            <person name="Tomita M."/>
            <person name="Numata K."/>
            <person name="Arakawa K."/>
        </authorList>
    </citation>
    <scope>NUCLEOTIDE SEQUENCE [LARGE SCALE GENOMIC DNA]</scope>
</reference>
<sequence>MTGELAKSSFLSVGPVSQLGQLKVVIDVIVDVTHIRDRRLKCFPRHRMSVYYTKVENSIVNLLAVRITFGTLIDAAGTKVESWGKMGIGSKIVRYKNEEVQFVSRQAKTRAES</sequence>
<dbReference type="AlphaFoldDB" id="A0A4C1Z9R6"/>
<comment type="caution">
    <text evidence="1">The sequence shown here is derived from an EMBL/GenBank/DDBJ whole genome shotgun (WGS) entry which is preliminary data.</text>
</comment>
<organism evidence="1 2">
    <name type="scientific">Eumeta variegata</name>
    <name type="common">Bagworm moth</name>
    <name type="synonym">Eumeta japonica</name>
    <dbReference type="NCBI Taxonomy" id="151549"/>
    <lineage>
        <taxon>Eukaryota</taxon>
        <taxon>Metazoa</taxon>
        <taxon>Ecdysozoa</taxon>
        <taxon>Arthropoda</taxon>
        <taxon>Hexapoda</taxon>
        <taxon>Insecta</taxon>
        <taxon>Pterygota</taxon>
        <taxon>Neoptera</taxon>
        <taxon>Endopterygota</taxon>
        <taxon>Lepidoptera</taxon>
        <taxon>Glossata</taxon>
        <taxon>Ditrysia</taxon>
        <taxon>Tineoidea</taxon>
        <taxon>Psychidae</taxon>
        <taxon>Oiketicinae</taxon>
        <taxon>Eumeta</taxon>
    </lineage>
</organism>
<dbReference type="Proteomes" id="UP000299102">
    <property type="component" value="Unassembled WGS sequence"/>
</dbReference>
<gene>
    <name evidence="1" type="ORF">EVAR_55312_1</name>
</gene>